<dbReference type="Proteomes" id="UP000068067">
    <property type="component" value="Chromosome"/>
</dbReference>
<dbReference type="STRING" id="931089.CDES_05295"/>
<organism evidence="2 3">
    <name type="scientific">Corynebacterium deserti GIMN1.010</name>
    <dbReference type="NCBI Taxonomy" id="931089"/>
    <lineage>
        <taxon>Bacteria</taxon>
        <taxon>Bacillati</taxon>
        <taxon>Actinomycetota</taxon>
        <taxon>Actinomycetes</taxon>
        <taxon>Mycobacteriales</taxon>
        <taxon>Corynebacteriaceae</taxon>
        <taxon>Corynebacterium</taxon>
    </lineage>
</organism>
<feature type="transmembrane region" description="Helical" evidence="1">
    <location>
        <begin position="83"/>
        <end position="101"/>
    </location>
</feature>
<keyword evidence="3" id="KW-1185">Reference proteome</keyword>
<feature type="transmembrane region" description="Helical" evidence="1">
    <location>
        <begin position="221"/>
        <end position="243"/>
    </location>
</feature>
<keyword evidence="1" id="KW-0472">Membrane</keyword>
<proteinExistence type="predicted"/>
<feature type="transmembrane region" description="Helical" evidence="1">
    <location>
        <begin position="113"/>
        <end position="132"/>
    </location>
</feature>
<accession>A0A0M4CHS5</accession>
<sequence length="402" mass="43405">MVTQILRVAFAFVGIIVGAGFASGQEVMQYFVAFGVDGIWGVIMSAVIMSVMALIILQLGSYFNAGEHGGVFRRVSHPVFSKILDIGVVVTLFSTGFVMFAGAGSNLNQQWGLPLWVGSVLMVLLVIAAGMLDVDKVTTVIGAITPFIIIFLTLASIYTLVKGTLSPIEQLDAAAGAVSTTLPHWSVAAVNYVGFNMMVAVSMAVVIGGSMFNPRVAGRGGLVGGLILGFLIIISALTLFVSVEEVGQDDMPMLTIINQLHPVLGQIMALVIYGMIFNTALGMFYALGRRITAKNPGRFRPVYVVTVLVGFVLSFVGFRNLVGYVYPILGYIGLLLIAVMIVAWVRGRVRIYKETERRMRIVDLLEIGREGSLTVADQAKLRKEIEESNLDEEQIKAATKKN</sequence>
<evidence type="ECO:0008006" key="4">
    <source>
        <dbReference type="Google" id="ProtNLM"/>
    </source>
</evidence>
<evidence type="ECO:0000313" key="3">
    <source>
        <dbReference type="Proteomes" id="UP000068067"/>
    </source>
</evidence>
<name>A0A0M4CHS5_9CORY</name>
<feature type="transmembrane region" description="Helical" evidence="1">
    <location>
        <begin position="139"/>
        <end position="161"/>
    </location>
</feature>
<dbReference type="PANTHER" id="PTHR37814:SF1">
    <property type="entry name" value="MEMBRANE PROTEIN"/>
    <property type="match status" value="1"/>
</dbReference>
<dbReference type="PATRIC" id="fig|931089.4.peg.1077"/>
<feature type="transmembrane region" description="Helical" evidence="1">
    <location>
        <begin position="40"/>
        <end position="63"/>
    </location>
</feature>
<dbReference type="PANTHER" id="PTHR37814">
    <property type="entry name" value="CONSERVED MEMBRANE PROTEIN"/>
    <property type="match status" value="1"/>
</dbReference>
<feature type="transmembrane region" description="Helical" evidence="1">
    <location>
        <begin position="324"/>
        <end position="345"/>
    </location>
</feature>
<evidence type="ECO:0000256" key="1">
    <source>
        <dbReference type="SAM" id="Phobius"/>
    </source>
</evidence>
<reference evidence="2 3" key="1">
    <citation type="submission" date="2014-08" db="EMBL/GenBank/DDBJ databases">
        <title>Complete genome sequence of Corynebacterium deserti GIMN1.010 (=DSM 45689), isolated from desert sand in western China.</title>
        <authorList>
            <person name="Ruckert C."/>
            <person name="Albersmeier A."/>
            <person name="Kalinowski J."/>
        </authorList>
    </citation>
    <scope>NUCLEOTIDE SEQUENCE [LARGE SCALE GENOMIC DNA]</scope>
    <source>
        <strain evidence="2 3">GIMN1.010</strain>
    </source>
</reference>
<keyword evidence="1" id="KW-1133">Transmembrane helix</keyword>
<dbReference type="EMBL" id="CP009220">
    <property type="protein sequence ID" value="ALC05496.1"/>
    <property type="molecule type" value="Genomic_DNA"/>
</dbReference>
<dbReference type="OrthoDB" id="4424890at2"/>
<feature type="transmembrane region" description="Helical" evidence="1">
    <location>
        <begin position="189"/>
        <end position="209"/>
    </location>
</feature>
<dbReference type="KEGG" id="cdx:CDES_05295"/>
<dbReference type="AlphaFoldDB" id="A0A0M4CHS5"/>
<feature type="transmembrane region" description="Helical" evidence="1">
    <location>
        <begin position="299"/>
        <end position="318"/>
    </location>
</feature>
<keyword evidence="1" id="KW-0812">Transmembrane</keyword>
<evidence type="ECO:0000313" key="2">
    <source>
        <dbReference type="EMBL" id="ALC05496.1"/>
    </source>
</evidence>
<gene>
    <name evidence="2" type="ORF">CDES_05295</name>
</gene>
<dbReference type="InterPro" id="IPR038728">
    <property type="entry name" value="YkvI-like"/>
</dbReference>
<feature type="transmembrane region" description="Helical" evidence="1">
    <location>
        <begin position="263"/>
        <end position="287"/>
    </location>
</feature>
<protein>
    <recommendedName>
        <fullName evidence="4">Membrane protein YkvI</fullName>
    </recommendedName>
</protein>
<dbReference type="RefSeq" id="WP_053544563.1">
    <property type="nucleotide sequence ID" value="NZ_CP009220.1"/>
</dbReference>